<keyword evidence="9" id="KW-0066">ATP synthesis</keyword>
<evidence type="ECO:0000256" key="3">
    <source>
        <dbReference type="ARBA" id="ARBA00022448"/>
    </source>
</evidence>
<keyword evidence="5" id="KW-0375">Hydrogen ion transport</keyword>
<evidence type="ECO:0000256" key="7">
    <source>
        <dbReference type="ARBA" id="ARBA00023128"/>
    </source>
</evidence>
<accession>A0A4V6DUG5</accession>
<comment type="similarity">
    <text evidence="2">Belongs to the ATPase g subunit family.</text>
</comment>
<dbReference type="GO" id="GO:0045259">
    <property type="term" value="C:proton-transporting ATP synthase complex"/>
    <property type="evidence" value="ECO:0007669"/>
    <property type="project" value="UniProtKB-KW"/>
</dbReference>
<evidence type="ECO:0000313" key="10">
    <source>
        <dbReference type="EMBL" id="TKX19292.1"/>
    </source>
</evidence>
<sequence>MSSHLGRALMRRPQAVRLCARNASTTSEAANAASSGASKAKDAAGGAASKASEGLSRVTSSGGAAMNKAGAALGNAADALGRVGGRTGRLIGFVQSLIPPTVYYGKVGLELGKLIVRGRKMNPPDMATFQSYFQPVINTAKNPSALLNATPSPSAASPESILSRIRNVDQQQLTSAGIVAAEVIGFFTLGEMIGRMKIVGYRTSGHAHGGEHH</sequence>
<dbReference type="Proteomes" id="UP000308133">
    <property type="component" value="Unassembled WGS sequence"/>
</dbReference>
<dbReference type="AlphaFoldDB" id="A0A4V6DUG5"/>
<evidence type="ECO:0000256" key="5">
    <source>
        <dbReference type="ARBA" id="ARBA00022781"/>
    </source>
</evidence>
<dbReference type="InterPro" id="IPR006808">
    <property type="entry name" value="ATP_synth_F0_gsu_mt"/>
</dbReference>
<name>A0A4V6DUG5_9PEZI</name>
<evidence type="ECO:0000256" key="6">
    <source>
        <dbReference type="ARBA" id="ARBA00023065"/>
    </source>
</evidence>
<dbReference type="Pfam" id="PF04718">
    <property type="entry name" value="ATP-synt_G"/>
    <property type="match status" value="1"/>
</dbReference>
<proteinExistence type="inferred from homology"/>
<keyword evidence="7" id="KW-0496">Mitochondrion</keyword>
<organism evidence="10 11">
    <name type="scientific">Elsinoe australis</name>
    <dbReference type="NCBI Taxonomy" id="40998"/>
    <lineage>
        <taxon>Eukaryota</taxon>
        <taxon>Fungi</taxon>
        <taxon>Dikarya</taxon>
        <taxon>Ascomycota</taxon>
        <taxon>Pezizomycotina</taxon>
        <taxon>Dothideomycetes</taxon>
        <taxon>Dothideomycetidae</taxon>
        <taxon>Myriangiales</taxon>
        <taxon>Elsinoaceae</taxon>
        <taxon>Elsinoe</taxon>
    </lineage>
</organism>
<dbReference type="EMBL" id="PTQR01000116">
    <property type="protein sequence ID" value="TKX19292.1"/>
    <property type="molecule type" value="Genomic_DNA"/>
</dbReference>
<dbReference type="GO" id="GO:0015986">
    <property type="term" value="P:proton motive force-driven ATP synthesis"/>
    <property type="evidence" value="ECO:0007669"/>
    <property type="project" value="InterPro"/>
</dbReference>
<evidence type="ECO:0000256" key="1">
    <source>
        <dbReference type="ARBA" id="ARBA00004325"/>
    </source>
</evidence>
<reference evidence="10 11" key="1">
    <citation type="submission" date="2018-02" db="EMBL/GenBank/DDBJ databases">
        <title>Draft genome sequences of Elsinoe sp., causing black scab on jojoba.</title>
        <authorList>
            <person name="Stodart B."/>
            <person name="Jeffress S."/>
            <person name="Ash G."/>
            <person name="Arun Chinnappa K."/>
        </authorList>
    </citation>
    <scope>NUCLEOTIDE SEQUENCE [LARGE SCALE GENOMIC DNA]</scope>
    <source>
        <strain evidence="10 11">Hillstone_2</strain>
    </source>
</reference>
<evidence type="ECO:0000313" key="11">
    <source>
        <dbReference type="Proteomes" id="UP000308133"/>
    </source>
</evidence>
<comment type="caution">
    <text evidence="10">The sequence shown here is derived from an EMBL/GenBank/DDBJ whole genome shotgun (WGS) entry which is preliminary data.</text>
</comment>
<keyword evidence="6" id="KW-0406">Ion transport</keyword>
<dbReference type="PANTHER" id="PTHR12386">
    <property type="entry name" value="ATP SYNTHASE SUBUNIT"/>
    <property type="match status" value="1"/>
</dbReference>
<gene>
    <name evidence="10" type="ORF">C1H76_8477</name>
</gene>
<evidence type="ECO:0000256" key="2">
    <source>
        <dbReference type="ARBA" id="ARBA00005699"/>
    </source>
</evidence>
<evidence type="ECO:0000256" key="4">
    <source>
        <dbReference type="ARBA" id="ARBA00022547"/>
    </source>
</evidence>
<keyword evidence="8" id="KW-0472">Membrane</keyword>
<evidence type="ECO:0000256" key="9">
    <source>
        <dbReference type="ARBA" id="ARBA00023310"/>
    </source>
</evidence>
<keyword evidence="3" id="KW-0813">Transport</keyword>
<protein>
    <submittedName>
        <fullName evidence="10">ATP synthase subunit g</fullName>
    </submittedName>
</protein>
<dbReference type="GO" id="GO:0031966">
    <property type="term" value="C:mitochondrial membrane"/>
    <property type="evidence" value="ECO:0007669"/>
    <property type="project" value="UniProtKB-SubCell"/>
</dbReference>
<dbReference type="GO" id="GO:0015078">
    <property type="term" value="F:proton transmembrane transporter activity"/>
    <property type="evidence" value="ECO:0007669"/>
    <property type="project" value="InterPro"/>
</dbReference>
<evidence type="ECO:0000256" key="8">
    <source>
        <dbReference type="ARBA" id="ARBA00023136"/>
    </source>
</evidence>
<comment type="subcellular location">
    <subcellularLocation>
        <location evidence="1">Mitochondrion membrane</location>
    </subcellularLocation>
</comment>
<keyword evidence="4" id="KW-0138">CF(0)</keyword>